<evidence type="ECO:0000256" key="1">
    <source>
        <dbReference type="SAM" id="MobiDB-lite"/>
    </source>
</evidence>
<organism evidence="3 4">
    <name type="scientific">Streptomyces nigra</name>
    <dbReference type="NCBI Taxonomy" id="1827580"/>
    <lineage>
        <taxon>Bacteria</taxon>
        <taxon>Bacillati</taxon>
        <taxon>Actinomycetota</taxon>
        <taxon>Actinomycetes</taxon>
        <taxon>Kitasatosporales</taxon>
        <taxon>Streptomycetaceae</taxon>
        <taxon>Streptomyces</taxon>
    </lineage>
</organism>
<keyword evidence="4" id="KW-1185">Reference proteome</keyword>
<dbReference type="RefSeq" id="WP_381814761.1">
    <property type="nucleotide sequence ID" value="NZ_CP108125.1"/>
</dbReference>
<gene>
    <name evidence="3" type="ORF">OHU27_16050</name>
</gene>
<evidence type="ECO:0000313" key="3">
    <source>
        <dbReference type="EMBL" id="WTO83857.1"/>
    </source>
</evidence>
<accession>A0ABZ1IXD5</accession>
<feature type="transmembrane region" description="Helical" evidence="2">
    <location>
        <begin position="38"/>
        <end position="60"/>
    </location>
</feature>
<proteinExistence type="predicted"/>
<evidence type="ECO:0008006" key="5">
    <source>
        <dbReference type="Google" id="ProtNLM"/>
    </source>
</evidence>
<keyword evidence="2" id="KW-0812">Transmembrane</keyword>
<dbReference type="Proteomes" id="UP001622690">
    <property type="component" value="Chromosome"/>
</dbReference>
<protein>
    <recommendedName>
        <fullName evidence="5">Secreted protein</fullName>
    </recommendedName>
</protein>
<name>A0ABZ1IXD5_9ACTN</name>
<sequence>MNEERPLDEGSAPVAESPAETPVAEPMPARKRWRRGRIAAVAGAVLTVAAVVAGTAYTVVTVRDADRDPGAPTWKFPSVAADRPAEAPKSTGLAAMLVPYGTDSWVRGPDMGEFGSDSELTGAEATALRKEALRDLPRSQRRELEKRMDRIRSKGVAMRSYFSEFASGRSQDTARDVYSVDVVLSRVDNRRAVRDMVRTQNDLLTDLDIFRKGPAVKGHKDAKCFLLPKELSEGTDEMSCFGYVGDVMVTVAAQGARPLDAKAVAKLMSTQLDRIAEPGKAV</sequence>
<keyword evidence="2" id="KW-0472">Membrane</keyword>
<reference evidence="3 4" key="1">
    <citation type="submission" date="2022-10" db="EMBL/GenBank/DDBJ databases">
        <title>The complete genomes of actinobacterial strains from the NBC collection.</title>
        <authorList>
            <person name="Joergensen T.S."/>
            <person name="Alvarez Arevalo M."/>
            <person name="Sterndorff E.B."/>
            <person name="Faurdal D."/>
            <person name="Vuksanovic O."/>
            <person name="Mourched A.-S."/>
            <person name="Charusanti P."/>
            <person name="Shaw S."/>
            <person name="Blin K."/>
            <person name="Weber T."/>
        </authorList>
    </citation>
    <scope>NUCLEOTIDE SEQUENCE [LARGE SCALE GENOMIC DNA]</scope>
    <source>
        <strain evidence="3 4">NBC_00206</strain>
    </source>
</reference>
<dbReference type="EMBL" id="CP108125">
    <property type="protein sequence ID" value="WTO83857.1"/>
    <property type="molecule type" value="Genomic_DNA"/>
</dbReference>
<feature type="region of interest" description="Disordered" evidence="1">
    <location>
        <begin position="1"/>
        <end position="30"/>
    </location>
</feature>
<evidence type="ECO:0000256" key="2">
    <source>
        <dbReference type="SAM" id="Phobius"/>
    </source>
</evidence>
<keyword evidence="2" id="KW-1133">Transmembrane helix</keyword>
<evidence type="ECO:0000313" key="4">
    <source>
        <dbReference type="Proteomes" id="UP001622690"/>
    </source>
</evidence>